<dbReference type="AlphaFoldDB" id="A0A9Q1FE65"/>
<protein>
    <submittedName>
        <fullName evidence="1">Uncharacterized protein</fullName>
    </submittedName>
</protein>
<comment type="caution">
    <text evidence="1">The sequence shown here is derived from an EMBL/GenBank/DDBJ whole genome shotgun (WGS) entry which is preliminary data.</text>
</comment>
<gene>
    <name evidence="1" type="ORF">SKAU_G00192140</name>
</gene>
<dbReference type="EMBL" id="JAINUF010000006">
    <property type="protein sequence ID" value="KAJ8356420.1"/>
    <property type="molecule type" value="Genomic_DNA"/>
</dbReference>
<dbReference type="PANTHER" id="PTHR37162:SF11">
    <property type="match status" value="1"/>
</dbReference>
<sequence>MVSVSMDGPSVNWKFFDLLQKEQAEQCGGAQLTVVGSCGLHTLHNAFKSGFSVWHLEKVLRALHTIFHNVPARRADFCTLTKTSVVPLPFCGHRWIENLPVVKRAIEIWPMIVMYLDAVTRKKLPNPGTSSYDTLAEARKDPFIMAKFHFFMALSMTFSTFLTKYQTDEPVMPFISKALAVLMKSLLRRFIKGQVLEGITTVQMVSLDVTDKQLRVCAKDVDIGLGAEVVLKELQGRPSSSIGELSILEFRRDCMTNIS</sequence>
<accession>A0A9Q1FE65</accession>
<keyword evidence="2" id="KW-1185">Reference proteome</keyword>
<dbReference type="OrthoDB" id="10056585at2759"/>
<name>A0A9Q1FE65_SYNKA</name>
<evidence type="ECO:0000313" key="2">
    <source>
        <dbReference type="Proteomes" id="UP001152622"/>
    </source>
</evidence>
<evidence type="ECO:0000313" key="1">
    <source>
        <dbReference type="EMBL" id="KAJ8356420.1"/>
    </source>
</evidence>
<dbReference type="PANTHER" id="PTHR37162">
    <property type="entry name" value="HAT FAMILY DIMERISATION DOMAINCONTAINING PROTEIN-RELATED"/>
    <property type="match status" value="1"/>
</dbReference>
<reference evidence="1" key="1">
    <citation type="journal article" date="2023" name="Science">
        <title>Genome structures resolve the early diversification of teleost fishes.</title>
        <authorList>
            <person name="Parey E."/>
            <person name="Louis A."/>
            <person name="Montfort J."/>
            <person name="Bouchez O."/>
            <person name="Roques C."/>
            <person name="Iampietro C."/>
            <person name="Lluch J."/>
            <person name="Castinel A."/>
            <person name="Donnadieu C."/>
            <person name="Desvignes T."/>
            <person name="Floi Bucao C."/>
            <person name="Jouanno E."/>
            <person name="Wen M."/>
            <person name="Mejri S."/>
            <person name="Dirks R."/>
            <person name="Jansen H."/>
            <person name="Henkel C."/>
            <person name="Chen W.J."/>
            <person name="Zahm M."/>
            <person name="Cabau C."/>
            <person name="Klopp C."/>
            <person name="Thompson A.W."/>
            <person name="Robinson-Rechavi M."/>
            <person name="Braasch I."/>
            <person name="Lecointre G."/>
            <person name="Bobe J."/>
            <person name="Postlethwait J.H."/>
            <person name="Berthelot C."/>
            <person name="Roest Crollius H."/>
            <person name="Guiguen Y."/>
        </authorList>
    </citation>
    <scope>NUCLEOTIDE SEQUENCE</scope>
    <source>
        <strain evidence="1">WJC10195</strain>
    </source>
</reference>
<dbReference type="Proteomes" id="UP001152622">
    <property type="component" value="Chromosome 6"/>
</dbReference>
<organism evidence="1 2">
    <name type="scientific">Synaphobranchus kaupii</name>
    <name type="common">Kaup's arrowtooth eel</name>
    <dbReference type="NCBI Taxonomy" id="118154"/>
    <lineage>
        <taxon>Eukaryota</taxon>
        <taxon>Metazoa</taxon>
        <taxon>Chordata</taxon>
        <taxon>Craniata</taxon>
        <taxon>Vertebrata</taxon>
        <taxon>Euteleostomi</taxon>
        <taxon>Actinopterygii</taxon>
        <taxon>Neopterygii</taxon>
        <taxon>Teleostei</taxon>
        <taxon>Anguilliformes</taxon>
        <taxon>Synaphobranchidae</taxon>
        <taxon>Synaphobranchus</taxon>
    </lineage>
</organism>
<proteinExistence type="predicted"/>